<dbReference type="InterPro" id="IPR006892">
    <property type="entry name" value="Gemini_AC4_5_cons_dom_1"/>
</dbReference>
<name>A0A0H3Y0P3_9GEMI</name>
<evidence type="ECO:0000313" key="2">
    <source>
        <dbReference type="EMBL" id="AKM97293.1"/>
    </source>
</evidence>
<reference evidence="2" key="1">
    <citation type="submission" date="2015-01" db="EMBL/GenBank/DDBJ databases">
        <title>Molecular characterization of begomoviruses infecting crops and weeds in Andhra Pradesh, India.</title>
        <authorList>
            <person name="Bhaskara Reddy B.V."/>
            <person name="Prasanthi L."/>
            <person name="Shareef S.M."/>
            <person name="Kishore Naik M.N."/>
            <person name="Sarada Jayalakshmi R."/>
        </authorList>
    </citation>
    <scope>NUCLEOTIDE SEQUENCE</scope>
    <source>
        <strain evidence="2">Tirupati</strain>
    </source>
</reference>
<dbReference type="EMBL" id="KP455992">
    <property type="protein sequence ID" value="AKM97293.1"/>
    <property type="molecule type" value="Genomic_DNA"/>
</dbReference>
<sequence>MVFILRCFLVVVNNIIVNTIKFTNYGLLLARILATSNCGLKLTHDLITITKIVLYSSSTGFIVIHVEHLTKVLWRAKWTSVTH</sequence>
<feature type="domain" description="Geminivirus AC4/5 conserved" evidence="1">
    <location>
        <begin position="51"/>
        <end position="83"/>
    </location>
</feature>
<organism evidence="2">
    <name type="scientific">Mungbean yellow mosaic virus</name>
    <dbReference type="NCBI Taxonomy" id="33726"/>
    <lineage>
        <taxon>Viruses</taxon>
        <taxon>Monodnaviria</taxon>
        <taxon>Shotokuvirae</taxon>
        <taxon>Cressdnaviricota</taxon>
        <taxon>Repensiviricetes</taxon>
        <taxon>Geplafuvirales</taxon>
        <taxon>Geminiviridae</taxon>
        <taxon>Begomovirus</taxon>
        <taxon>Begomovirus vignaradiatae</taxon>
    </lineage>
</organism>
<protein>
    <submittedName>
        <fullName evidence="2">AC5</fullName>
    </submittedName>
</protein>
<accession>A0A0H3Y0P3</accession>
<proteinExistence type="predicted"/>
<evidence type="ECO:0000259" key="1">
    <source>
        <dbReference type="Pfam" id="PF04807"/>
    </source>
</evidence>
<dbReference type="Pfam" id="PF04807">
    <property type="entry name" value="Gemini_AC4_5"/>
    <property type="match status" value="1"/>
</dbReference>